<evidence type="ECO:0000256" key="2">
    <source>
        <dbReference type="PIRNR" id="PIRNR001365"/>
    </source>
</evidence>
<evidence type="ECO:0000313" key="5">
    <source>
        <dbReference type="EMBL" id="EHI61241.1"/>
    </source>
</evidence>
<comment type="similarity">
    <text evidence="2">Belongs to the DapA family.</text>
</comment>
<dbReference type="Pfam" id="PF00701">
    <property type="entry name" value="DHDPS"/>
    <property type="match status" value="1"/>
</dbReference>
<dbReference type="GO" id="GO:0008747">
    <property type="term" value="F:N-acetylneuraminate lyase activity"/>
    <property type="evidence" value="ECO:0007669"/>
    <property type="project" value="TreeGrafter"/>
</dbReference>
<dbReference type="InterPro" id="IPR013785">
    <property type="entry name" value="Aldolase_TIM"/>
</dbReference>
<protein>
    <recommendedName>
        <fullName evidence="7">Dihydrodipicolinate synthase</fullName>
    </recommendedName>
</protein>
<dbReference type="AlphaFoldDB" id="G5IBD4"/>
<sequence>MKNKERYRGIIPPIVTPLKEDETLDEQALRRLIRHCIDGGVTGVFVNGTSGEAMRVTEDVWEAAARVALEEGKGKIDVFCGAIDSSTARAIEKVKKIEAMGGTLAVCTPAFYIKNFGQEEIVEHYERICNASGIDIAVYNIPDTTHVNILPATIARLAELDKIVMYKDSCADWQQLQETLMLLEERDISVLNGAEELCFVSMLCGAQGCIPGLANFFPELFVELGRLCQEQKVRQGMELQKRINGVRKCLAQGPSWMAVMKYLLEVCGIGEAYVSAPLAGMTKEQKETVMATLKGQGVV</sequence>
<keyword evidence="6" id="KW-1185">Reference proteome</keyword>
<dbReference type="GO" id="GO:0019262">
    <property type="term" value="P:N-acetylneuraminate catabolic process"/>
    <property type="evidence" value="ECO:0007669"/>
    <property type="project" value="TreeGrafter"/>
</dbReference>
<feature type="active site" description="Proton donor/acceptor" evidence="3">
    <location>
        <position position="139"/>
    </location>
</feature>
<dbReference type="PANTHER" id="PTHR42849:SF1">
    <property type="entry name" value="N-ACETYLNEURAMINATE LYASE"/>
    <property type="match status" value="1"/>
</dbReference>
<dbReference type="PATRIC" id="fig|742737.3.peg.853"/>
<dbReference type="InterPro" id="IPR002220">
    <property type="entry name" value="DapA-like"/>
</dbReference>
<organism evidence="5 6">
    <name type="scientific">Hungatella hathewayi WAL-18680</name>
    <dbReference type="NCBI Taxonomy" id="742737"/>
    <lineage>
        <taxon>Bacteria</taxon>
        <taxon>Bacillati</taxon>
        <taxon>Bacillota</taxon>
        <taxon>Clostridia</taxon>
        <taxon>Lachnospirales</taxon>
        <taxon>Lachnospiraceae</taxon>
        <taxon>Hungatella</taxon>
    </lineage>
</organism>
<gene>
    <name evidence="5" type="ORF">HMPREF9473_00856</name>
</gene>
<dbReference type="Proteomes" id="UP000005384">
    <property type="component" value="Unassembled WGS sequence"/>
</dbReference>
<evidence type="ECO:0008006" key="7">
    <source>
        <dbReference type="Google" id="ProtNLM"/>
    </source>
</evidence>
<dbReference type="PIRSF" id="PIRSF001365">
    <property type="entry name" value="DHDPS"/>
    <property type="match status" value="1"/>
</dbReference>
<dbReference type="OrthoDB" id="9771791at2"/>
<accession>G5IBD4</accession>
<dbReference type="GO" id="GO:0005829">
    <property type="term" value="C:cytosol"/>
    <property type="evidence" value="ECO:0007669"/>
    <property type="project" value="TreeGrafter"/>
</dbReference>
<evidence type="ECO:0000256" key="3">
    <source>
        <dbReference type="PIRSR" id="PIRSR001365-1"/>
    </source>
</evidence>
<evidence type="ECO:0000313" key="6">
    <source>
        <dbReference type="Proteomes" id="UP000005384"/>
    </source>
</evidence>
<name>G5IBD4_9FIRM</name>
<reference evidence="5 6" key="1">
    <citation type="submission" date="2011-08" db="EMBL/GenBank/DDBJ databases">
        <title>The Genome Sequence of Clostridium hathewayi WAL-18680.</title>
        <authorList>
            <consortium name="The Broad Institute Genome Sequencing Platform"/>
            <person name="Earl A."/>
            <person name="Ward D."/>
            <person name="Feldgarden M."/>
            <person name="Gevers D."/>
            <person name="Finegold S.M."/>
            <person name="Summanen P.H."/>
            <person name="Molitoris D.R."/>
            <person name="Song M."/>
            <person name="Daigneault M."/>
            <person name="Allen-Vercoe E."/>
            <person name="Young S.K."/>
            <person name="Zeng Q."/>
            <person name="Gargeya S."/>
            <person name="Fitzgerald M."/>
            <person name="Haas B."/>
            <person name="Abouelleil A."/>
            <person name="Alvarado L."/>
            <person name="Arachchi H.M."/>
            <person name="Berlin A."/>
            <person name="Brown A."/>
            <person name="Chapman S.B."/>
            <person name="Chen Z."/>
            <person name="Dunbar C."/>
            <person name="Freedman E."/>
            <person name="Gearin G."/>
            <person name="Gellesch M."/>
            <person name="Goldberg J."/>
            <person name="Griggs A."/>
            <person name="Gujja S."/>
            <person name="Heiman D."/>
            <person name="Howarth C."/>
            <person name="Larson L."/>
            <person name="Lui A."/>
            <person name="MacDonald P.J.P."/>
            <person name="Montmayeur A."/>
            <person name="Murphy C."/>
            <person name="Neiman D."/>
            <person name="Pearson M."/>
            <person name="Priest M."/>
            <person name="Roberts A."/>
            <person name="Saif S."/>
            <person name="Shea T."/>
            <person name="Shenoy N."/>
            <person name="Sisk P."/>
            <person name="Stolte C."/>
            <person name="Sykes S."/>
            <person name="Wortman J."/>
            <person name="Nusbaum C."/>
            <person name="Birren B."/>
        </authorList>
    </citation>
    <scope>NUCLEOTIDE SEQUENCE [LARGE SCALE GENOMIC DNA]</scope>
    <source>
        <strain evidence="5 6">WAL-18680</strain>
    </source>
</reference>
<dbReference type="Gene3D" id="3.20.20.70">
    <property type="entry name" value="Aldolase class I"/>
    <property type="match status" value="1"/>
</dbReference>
<comment type="caution">
    <text evidence="5">The sequence shown here is derived from an EMBL/GenBank/DDBJ whole genome shotgun (WGS) entry which is preliminary data.</text>
</comment>
<dbReference type="PANTHER" id="PTHR42849">
    <property type="entry name" value="N-ACETYLNEURAMINATE LYASE"/>
    <property type="match status" value="1"/>
</dbReference>
<proteinExistence type="inferred from homology"/>
<dbReference type="RefSeq" id="WP_006778842.1">
    <property type="nucleotide sequence ID" value="NZ_CP040506.1"/>
</dbReference>
<dbReference type="EMBL" id="ADLN01000006">
    <property type="protein sequence ID" value="EHI61241.1"/>
    <property type="molecule type" value="Genomic_DNA"/>
</dbReference>
<dbReference type="HOGENOM" id="CLU_049343_5_1_9"/>
<dbReference type="CDD" id="cd00408">
    <property type="entry name" value="DHDPS-like"/>
    <property type="match status" value="1"/>
</dbReference>
<evidence type="ECO:0000256" key="4">
    <source>
        <dbReference type="PIRSR" id="PIRSR001365-2"/>
    </source>
</evidence>
<evidence type="ECO:0000256" key="1">
    <source>
        <dbReference type="ARBA" id="ARBA00023239"/>
    </source>
</evidence>
<feature type="active site" description="Schiff-base intermediate with substrate" evidence="3">
    <location>
        <position position="167"/>
    </location>
</feature>
<dbReference type="SUPFAM" id="SSF51569">
    <property type="entry name" value="Aldolase"/>
    <property type="match status" value="1"/>
</dbReference>
<keyword evidence="1 2" id="KW-0456">Lyase</keyword>
<dbReference type="SMART" id="SM01130">
    <property type="entry name" value="DHDPS"/>
    <property type="match status" value="1"/>
</dbReference>
<dbReference type="PRINTS" id="PR00146">
    <property type="entry name" value="DHPICSNTHASE"/>
</dbReference>
<feature type="binding site" evidence="4">
    <location>
        <position position="210"/>
    </location>
    <ligand>
        <name>pyruvate</name>
        <dbReference type="ChEBI" id="CHEBI:15361"/>
    </ligand>
</feature>